<comment type="caution">
    <text evidence="1">The sequence shown here is derived from an EMBL/GenBank/DDBJ whole genome shotgun (WGS) entry which is preliminary data.</text>
</comment>
<name>A0A0E2B262_9LEPT</name>
<sequence length="270" mass="32140">MSFLINQIVIILFLFFSISCFSGIRKELNYFSDTIAFYSFENGPDLPNWLDRSATYINNEKRDHFKTAIMDALNQMGNRNDSLVNGSILRIFSKELSEEIAERSYQNFERFPNQTYQLWILKKEDYINPGRRIRRTVFLLYPTIDSIHFIFLELNQFIDFQTIYTFQDWSNYSLSESNIKSYLEIFIPDSAIGTLSYYKDVTGESKKFHVVYKTIVSTSEQYKIKEQNKETGTDSREAEKRLMELKRLFDKKLISEEEFKKKREEILKSL</sequence>
<dbReference type="EMBL" id="AHMY02000047">
    <property type="protein sequence ID" value="EKO15347.1"/>
    <property type="molecule type" value="Genomic_DNA"/>
</dbReference>
<reference evidence="1 2" key="1">
    <citation type="submission" date="2012-10" db="EMBL/GenBank/DDBJ databases">
        <authorList>
            <person name="Harkins D.M."/>
            <person name="Durkin A.S."/>
            <person name="Brinkac L.M."/>
            <person name="Selengut J.D."/>
            <person name="Sanka R."/>
            <person name="DePew J."/>
            <person name="Purushe J."/>
            <person name="Peacock S.J."/>
            <person name="Thaipadungpanit J."/>
            <person name="Wuthiekanun V.W."/>
            <person name="Day N.P."/>
            <person name="Vinetz J.M."/>
            <person name="Sutton G.G."/>
            <person name="Nelson W.C."/>
            <person name="Fouts D.E."/>
        </authorList>
    </citation>
    <scope>NUCLEOTIDE SEQUENCE [LARGE SCALE GENOMIC DNA]</scope>
    <source>
        <strain evidence="1 2">H1</strain>
    </source>
</reference>
<dbReference type="Proteomes" id="UP000006253">
    <property type="component" value="Unassembled WGS sequence"/>
</dbReference>
<dbReference type="AlphaFoldDB" id="A0A0E2B262"/>
<accession>A0A0E2B262</accession>
<dbReference type="RefSeq" id="WP_004765671.1">
    <property type="nucleotide sequence ID" value="NZ_AHMY02000047.1"/>
</dbReference>
<proteinExistence type="predicted"/>
<evidence type="ECO:0000313" key="2">
    <source>
        <dbReference type="Proteomes" id="UP000006253"/>
    </source>
</evidence>
<dbReference type="NCBIfam" id="NF047484">
    <property type="entry name" value="LA1326_LA4305"/>
    <property type="match status" value="1"/>
</dbReference>
<evidence type="ECO:0008006" key="3">
    <source>
        <dbReference type="Google" id="ProtNLM"/>
    </source>
</evidence>
<organism evidence="1 2">
    <name type="scientific">Leptospira kirschneri str. H1</name>
    <dbReference type="NCBI Taxonomy" id="1049966"/>
    <lineage>
        <taxon>Bacteria</taxon>
        <taxon>Pseudomonadati</taxon>
        <taxon>Spirochaetota</taxon>
        <taxon>Spirochaetia</taxon>
        <taxon>Leptospirales</taxon>
        <taxon>Leptospiraceae</taxon>
        <taxon>Leptospira</taxon>
    </lineage>
</organism>
<protein>
    <recommendedName>
        <fullName evidence="3">Membrane protein, PF09851 family</fullName>
    </recommendedName>
</protein>
<gene>
    <name evidence="1" type="ORF">LEP1GSC081_1208</name>
</gene>
<evidence type="ECO:0000313" key="1">
    <source>
        <dbReference type="EMBL" id="EKO15347.1"/>
    </source>
</evidence>